<dbReference type="GO" id="GO:0051537">
    <property type="term" value="F:2 iron, 2 sulfur cluster binding"/>
    <property type="evidence" value="ECO:0007669"/>
    <property type="project" value="UniProtKB-KW"/>
</dbReference>
<evidence type="ECO:0000313" key="11">
    <source>
        <dbReference type="Proteomes" id="UP000244180"/>
    </source>
</evidence>
<dbReference type="PANTHER" id="PTHR11178:SF51">
    <property type="entry name" value="FE_S BIOGENESIS PROTEIN NFUA"/>
    <property type="match status" value="1"/>
</dbReference>
<dbReference type="CDD" id="cd03467">
    <property type="entry name" value="Rieske"/>
    <property type="match status" value="1"/>
</dbReference>
<dbReference type="GO" id="GO:0016226">
    <property type="term" value="P:iron-sulfur cluster assembly"/>
    <property type="evidence" value="ECO:0007669"/>
    <property type="project" value="InterPro"/>
</dbReference>
<gene>
    <name evidence="9" type="ORF">HSCHL_1208</name>
    <name evidence="7" type="ORF">KM312_04025</name>
    <name evidence="8" type="ORF">SA87_04170</name>
</gene>
<dbReference type="Gene3D" id="2.102.10.10">
    <property type="entry name" value="Rieske [2Fe-2S] iron-sulphur domain"/>
    <property type="match status" value="1"/>
</dbReference>
<keyword evidence="3" id="KW-0408">Iron</keyword>
<dbReference type="EMBL" id="JXBB01000063">
    <property type="protein sequence ID" value="OAR03352.1"/>
    <property type="molecule type" value="Genomic_DNA"/>
</dbReference>
<reference evidence="8 10" key="1">
    <citation type="submission" date="2015-09" db="EMBL/GenBank/DDBJ databases">
        <title>Draft genome sequence of Hydrogenibacillus schlegelii DSM 2000.</title>
        <authorList>
            <person name="Hemp J."/>
        </authorList>
    </citation>
    <scope>NUCLEOTIDE SEQUENCE [LARGE SCALE GENOMIC DNA]</scope>
    <source>
        <strain evidence="8 10">MA 48</strain>
    </source>
</reference>
<reference evidence="9 11" key="2">
    <citation type="submission" date="2017-08" db="EMBL/GenBank/DDBJ databases">
        <title>Burning lignite coal seam in the remote Altai Mountains harbors a hydrogen-driven thermophilic microbial community.</title>
        <authorList>
            <person name="Kadnikov V.V."/>
            <person name="Mardanov A.V."/>
            <person name="Ivasenko D."/>
            <person name="Beletsky A.V."/>
            <person name="Karnachuk O.V."/>
            <person name="Ravin N.V."/>
        </authorList>
    </citation>
    <scope>NUCLEOTIDE SEQUENCE [LARGE SCALE GENOMIC DNA]</scope>
    <source>
        <strain evidence="9">AL33</strain>
    </source>
</reference>
<comment type="function">
    <text evidence="5">May be involved in the formation or repair of [Fe-S] clusters present in iron-sulfur proteins.</text>
</comment>
<evidence type="ECO:0000313" key="10">
    <source>
        <dbReference type="Proteomes" id="UP000243024"/>
    </source>
</evidence>
<evidence type="ECO:0000313" key="9">
    <source>
        <dbReference type="EMBL" id="PTQ53834.1"/>
    </source>
</evidence>
<dbReference type="GO" id="GO:0004497">
    <property type="term" value="F:monooxygenase activity"/>
    <property type="evidence" value="ECO:0007669"/>
    <property type="project" value="UniProtKB-ARBA"/>
</dbReference>
<evidence type="ECO:0000313" key="8">
    <source>
        <dbReference type="EMBL" id="OAR03352.1"/>
    </source>
</evidence>
<protein>
    <submittedName>
        <fullName evidence="7">NifU family protein</fullName>
    </submittedName>
    <submittedName>
        <fullName evidence="8">Nitrogen fixation protein NifU</fullName>
    </submittedName>
    <submittedName>
        <fullName evidence="9">Nitrogen-fixing NifU, C-terminal:Rieske [2Fe-2S] region</fullName>
    </submittedName>
</protein>
<feature type="domain" description="Rieske" evidence="6">
    <location>
        <begin position="191"/>
        <end position="285"/>
    </location>
</feature>
<evidence type="ECO:0000256" key="5">
    <source>
        <dbReference type="ARBA" id="ARBA00049958"/>
    </source>
</evidence>
<dbReference type="Pfam" id="PF01106">
    <property type="entry name" value="NifU"/>
    <property type="match status" value="1"/>
</dbReference>
<accession>A0A132N847</accession>
<sequence>MPHVRQESVQEEDFERLALRVDEAVAALKNLPEDARTKAMELKKAIERFHAFALRRLVRRLRENEAGKALLYEAIEDPAIYALFLMHGIIKPDLATRVAVVLEEVRPYLRSHGGDVELVQVEGEIAYVRLHGACTGCSLSALTLKNAVEEAIRARVPEIAQVRMAKDDVGSGYLPLNVIDERPDLASSGWIEGPDVDALEEGKPTAVSHGDTSILLVRLEGKVMAYRNECPHMGMPLDAGMVDGEEITCPWHGFRFDLSSGECLTAPHVQLEPFPVRVEGRRVWIRVG</sequence>
<dbReference type="OrthoDB" id="9795104at2"/>
<keyword evidence="1" id="KW-0001">2Fe-2S</keyword>
<keyword evidence="4" id="KW-0411">Iron-sulfur</keyword>
<dbReference type="Proteomes" id="UP000748108">
    <property type="component" value="Unassembled WGS sequence"/>
</dbReference>
<dbReference type="PANTHER" id="PTHR11178">
    <property type="entry name" value="IRON-SULFUR CLUSTER SCAFFOLD PROTEIN NFU-RELATED"/>
    <property type="match status" value="1"/>
</dbReference>
<dbReference type="RefSeq" id="WP_066203610.1">
    <property type="nucleotide sequence ID" value="NZ_CBCSAS010000006.1"/>
</dbReference>
<dbReference type="Pfam" id="PF00355">
    <property type="entry name" value="Rieske"/>
    <property type="match status" value="1"/>
</dbReference>
<dbReference type="AlphaFoldDB" id="A0A132N847"/>
<dbReference type="Proteomes" id="UP000244180">
    <property type="component" value="Unassembled WGS sequence"/>
</dbReference>
<dbReference type="InterPro" id="IPR001075">
    <property type="entry name" value="NIF_FeS_clus_asmbl_NifU_C"/>
</dbReference>
<dbReference type="PROSITE" id="PS51296">
    <property type="entry name" value="RIESKE"/>
    <property type="match status" value="1"/>
</dbReference>
<dbReference type="EMBL" id="PEBV01000009">
    <property type="protein sequence ID" value="PTQ53834.1"/>
    <property type="molecule type" value="Genomic_DNA"/>
</dbReference>
<name>A0A132N847_HYDSH</name>
<evidence type="ECO:0000256" key="2">
    <source>
        <dbReference type="ARBA" id="ARBA00022723"/>
    </source>
</evidence>
<proteinExistence type="predicted"/>
<comment type="caution">
    <text evidence="9">The sequence shown here is derived from an EMBL/GenBank/DDBJ whole genome shotgun (WGS) entry which is preliminary data.</text>
</comment>
<dbReference type="Proteomes" id="UP000243024">
    <property type="component" value="Unassembled WGS sequence"/>
</dbReference>
<evidence type="ECO:0000256" key="1">
    <source>
        <dbReference type="ARBA" id="ARBA00022714"/>
    </source>
</evidence>
<evidence type="ECO:0000256" key="4">
    <source>
        <dbReference type="ARBA" id="ARBA00023014"/>
    </source>
</evidence>
<evidence type="ECO:0000256" key="3">
    <source>
        <dbReference type="ARBA" id="ARBA00023004"/>
    </source>
</evidence>
<dbReference type="InterPro" id="IPR034904">
    <property type="entry name" value="FSCA_dom_sf"/>
</dbReference>
<organism evidence="9 11">
    <name type="scientific">Hydrogenibacillus schlegelii</name>
    <name type="common">Bacillus schlegelii</name>
    <dbReference type="NCBI Taxonomy" id="1484"/>
    <lineage>
        <taxon>Bacteria</taxon>
        <taxon>Bacillati</taxon>
        <taxon>Bacillota</taxon>
        <taxon>Bacilli</taxon>
        <taxon>Bacillales</taxon>
        <taxon>Bacillales Family X. Incertae Sedis</taxon>
        <taxon>Hydrogenibacillus</taxon>
    </lineage>
</organism>
<dbReference type="EMBL" id="JAHHQF010000043">
    <property type="protein sequence ID" value="MBT9281814.1"/>
    <property type="molecule type" value="Genomic_DNA"/>
</dbReference>
<dbReference type="GO" id="GO:0005506">
    <property type="term" value="F:iron ion binding"/>
    <property type="evidence" value="ECO:0007669"/>
    <property type="project" value="InterPro"/>
</dbReference>
<keyword evidence="10" id="KW-1185">Reference proteome</keyword>
<keyword evidence="2" id="KW-0479">Metal-binding</keyword>
<dbReference type="InterPro" id="IPR017941">
    <property type="entry name" value="Rieske_2Fe-2S"/>
</dbReference>
<dbReference type="Gene3D" id="3.30.300.130">
    <property type="entry name" value="Fe-S cluster assembly (FSCA)"/>
    <property type="match status" value="1"/>
</dbReference>
<dbReference type="InterPro" id="IPR036922">
    <property type="entry name" value="Rieske_2Fe-2S_sf"/>
</dbReference>
<reference evidence="7" key="3">
    <citation type="journal article" date="2021" name="Microbiology">
        <title>Metagenomic Analysis of the Microbial Community in the Underground Coal Fire Area (Kemerovo Region, Russia) Revealed Predominance of Thermophilic Members of the Phyla Deinococcus-thermus, Aquificae, and Firmicutes.</title>
        <authorList>
            <person name="Kadnikov V."/>
            <person name="Mardanov A.V."/>
            <person name="Beletsky A.V."/>
            <person name="Karnachuk O.V."/>
            <person name="Ravin N.V."/>
        </authorList>
    </citation>
    <scope>NUCLEOTIDE SEQUENCE</scope>
    <source>
        <strain evidence="7">RBS10-49</strain>
    </source>
</reference>
<dbReference type="SUPFAM" id="SSF117916">
    <property type="entry name" value="Fe-S cluster assembly (FSCA) domain-like"/>
    <property type="match status" value="1"/>
</dbReference>
<evidence type="ECO:0000313" key="7">
    <source>
        <dbReference type="EMBL" id="MBT9281814.1"/>
    </source>
</evidence>
<dbReference type="SUPFAM" id="SSF50022">
    <property type="entry name" value="ISP domain"/>
    <property type="match status" value="1"/>
</dbReference>
<evidence type="ECO:0000259" key="6">
    <source>
        <dbReference type="PROSITE" id="PS51296"/>
    </source>
</evidence>
<dbReference type="GO" id="GO:0016705">
    <property type="term" value="F:oxidoreductase activity, acting on paired donors, with incorporation or reduction of molecular oxygen"/>
    <property type="evidence" value="ECO:0007669"/>
    <property type="project" value="UniProtKB-ARBA"/>
</dbReference>
<dbReference type="STRING" id="1484.SA87_04170"/>